<reference evidence="7 8" key="1">
    <citation type="journal article" date="2011" name="J. Bacteriol.">
        <title>Complete genome sequence of the cellulose-degrading bacterium Cellulosilyticum lentocellum.</title>
        <authorList>
            <consortium name="US DOE Joint Genome Institute"/>
            <person name="Miller D.A."/>
            <person name="Suen G."/>
            <person name="Bruce D."/>
            <person name="Copeland A."/>
            <person name="Cheng J.F."/>
            <person name="Detter C."/>
            <person name="Goodwin L.A."/>
            <person name="Han C.S."/>
            <person name="Hauser L.J."/>
            <person name="Land M.L."/>
            <person name="Lapidus A."/>
            <person name="Lucas S."/>
            <person name="Meincke L."/>
            <person name="Pitluck S."/>
            <person name="Tapia R."/>
            <person name="Teshima H."/>
            <person name="Woyke T."/>
            <person name="Fox B.G."/>
            <person name="Angert E.R."/>
            <person name="Currie C.R."/>
        </authorList>
    </citation>
    <scope>NUCLEOTIDE SEQUENCE [LARGE SCALE GENOMIC DNA]</scope>
    <source>
        <strain evidence="8">ATCC 49066 / DSM 5427 / NCIMB 11756 / RHM5</strain>
    </source>
</reference>
<feature type="transmembrane region" description="Helical" evidence="4">
    <location>
        <begin position="189"/>
        <end position="211"/>
    </location>
</feature>
<dbReference type="CDD" id="cd12912">
    <property type="entry name" value="PDC2_MCP_like"/>
    <property type="match status" value="1"/>
</dbReference>
<dbReference type="Gene3D" id="3.30.450.20">
    <property type="entry name" value="PAS domain"/>
    <property type="match status" value="1"/>
</dbReference>
<dbReference type="PROSITE" id="PS50111">
    <property type="entry name" value="CHEMOTAXIS_TRANSDUC_2"/>
    <property type="match status" value="1"/>
</dbReference>
<evidence type="ECO:0000259" key="5">
    <source>
        <dbReference type="PROSITE" id="PS50111"/>
    </source>
</evidence>
<name>F2JMW1_CELLD</name>
<dbReference type="InterPro" id="IPR003660">
    <property type="entry name" value="HAMP_dom"/>
</dbReference>
<feature type="transmembrane region" description="Helical" evidence="4">
    <location>
        <begin position="21"/>
        <end position="42"/>
    </location>
</feature>
<feature type="domain" description="Methyl-accepting transducer" evidence="5">
    <location>
        <begin position="283"/>
        <end position="540"/>
    </location>
</feature>
<keyword evidence="4" id="KW-1133">Transmembrane helix</keyword>
<evidence type="ECO:0000256" key="2">
    <source>
        <dbReference type="ARBA" id="ARBA00029447"/>
    </source>
</evidence>
<dbReference type="STRING" id="642492.Clole_4204"/>
<keyword evidence="4" id="KW-0812">Transmembrane</keyword>
<evidence type="ECO:0000313" key="7">
    <source>
        <dbReference type="EMBL" id="ADZ85876.1"/>
    </source>
</evidence>
<proteinExistence type="inferred from homology"/>
<dbReference type="InterPro" id="IPR004089">
    <property type="entry name" value="MCPsignal_dom"/>
</dbReference>
<keyword evidence="4" id="KW-0472">Membrane</keyword>
<dbReference type="GO" id="GO:0007165">
    <property type="term" value="P:signal transduction"/>
    <property type="evidence" value="ECO:0007669"/>
    <property type="project" value="UniProtKB-KW"/>
</dbReference>
<keyword evidence="8" id="KW-1185">Reference proteome</keyword>
<dbReference type="CDD" id="cd06225">
    <property type="entry name" value="HAMP"/>
    <property type="match status" value="1"/>
</dbReference>
<evidence type="ECO:0000256" key="3">
    <source>
        <dbReference type="PROSITE-ProRule" id="PRU00284"/>
    </source>
</evidence>
<evidence type="ECO:0000313" key="8">
    <source>
        <dbReference type="Proteomes" id="UP000008467"/>
    </source>
</evidence>
<dbReference type="EMBL" id="CP002582">
    <property type="protein sequence ID" value="ADZ85876.1"/>
    <property type="molecule type" value="Genomic_DNA"/>
</dbReference>
<evidence type="ECO:0000259" key="6">
    <source>
        <dbReference type="PROSITE" id="PS50885"/>
    </source>
</evidence>
<dbReference type="SUPFAM" id="SSF58104">
    <property type="entry name" value="Methyl-accepting chemotaxis protein (MCP) signaling domain"/>
    <property type="match status" value="1"/>
</dbReference>
<gene>
    <name evidence="7" type="ordered locus">Clole_4204</name>
</gene>
<dbReference type="GO" id="GO:0016020">
    <property type="term" value="C:membrane"/>
    <property type="evidence" value="ECO:0007669"/>
    <property type="project" value="InterPro"/>
</dbReference>
<dbReference type="PANTHER" id="PTHR32089">
    <property type="entry name" value="METHYL-ACCEPTING CHEMOTAXIS PROTEIN MCPB"/>
    <property type="match status" value="1"/>
</dbReference>
<dbReference type="HOGENOM" id="CLU_000445_107_19_9"/>
<feature type="domain" description="HAMP" evidence="6">
    <location>
        <begin position="208"/>
        <end position="264"/>
    </location>
</feature>
<dbReference type="PROSITE" id="PS50885">
    <property type="entry name" value="HAMP"/>
    <property type="match status" value="1"/>
</dbReference>
<sequence length="569" mass="62268">MKEQKEGTKKREINIYSLKTKMVFLLLIVIIITTGINIWTAIPLASDSLSNVNQNYLYDLVVAYGDEVDKILSESNGEYVEALKELVAGIGIKGIDSSYAYIVKKDGTMLYHPTTDKIGKPVENKVVTEVVKQLNEGNVSEPTVVGYDFKGLKKYAAYYITKNTNDILVITADEADILKPIERIIRRSISGGGFALVVALIMGYVITGYLVRPIKKATTLVTRIAELDFVEDEEQNKLNKRKDETGEMSRAITTLRESLLKVVTHIKEQGNNLFSASELLSTNASETAITIEQVENAVHDMAAGATSQAEETQKATDHVIVIGDMIEETNKAVATLNDHAKQIKISSEAATETLKELDNINKKASDSIDVIYKQTNTTNESALKIKEAIALITSIADETNLLSLNASIEAARAGEQGRGFAVVATQIQKLAEQSNDSARKIEEIISSLIKDSTTAVGTMKEVKEIIEKQNENVEKTNTIFVEVKKGIDNSIEGVQAILERTKKMDEARVKVVDIVHSLSAIADENAASTQETSASATEVSSIMVNVSENAIQLKEIANSLDQGMNVFKL</sequence>
<dbReference type="Pfam" id="PF00015">
    <property type="entry name" value="MCPsignal"/>
    <property type="match status" value="1"/>
</dbReference>
<evidence type="ECO:0000256" key="4">
    <source>
        <dbReference type="SAM" id="Phobius"/>
    </source>
</evidence>
<evidence type="ECO:0000256" key="1">
    <source>
        <dbReference type="ARBA" id="ARBA00023224"/>
    </source>
</evidence>
<accession>F2JMW1</accession>
<dbReference type="AlphaFoldDB" id="F2JMW1"/>
<dbReference type="KEGG" id="cle:Clole_4204"/>
<keyword evidence="1 3" id="KW-0807">Transducer</keyword>
<dbReference type="RefSeq" id="WP_013659147.1">
    <property type="nucleotide sequence ID" value="NC_015275.1"/>
</dbReference>
<dbReference type="Gene3D" id="1.10.287.950">
    <property type="entry name" value="Methyl-accepting chemotaxis protein"/>
    <property type="match status" value="1"/>
</dbReference>
<dbReference type="Proteomes" id="UP000008467">
    <property type="component" value="Chromosome"/>
</dbReference>
<comment type="similarity">
    <text evidence="2">Belongs to the methyl-accepting chemotaxis (MCP) protein family.</text>
</comment>
<dbReference type="SMART" id="SM00283">
    <property type="entry name" value="MA"/>
    <property type="match status" value="1"/>
</dbReference>
<dbReference type="PANTHER" id="PTHR32089:SF112">
    <property type="entry name" value="LYSOZYME-LIKE PROTEIN-RELATED"/>
    <property type="match status" value="1"/>
</dbReference>
<organism evidence="7 8">
    <name type="scientific">Cellulosilyticum lentocellum (strain ATCC 49066 / DSM 5427 / NCIMB 11756 / RHM5)</name>
    <name type="common">Clostridium lentocellum</name>
    <dbReference type="NCBI Taxonomy" id="642492"/>
    <lineage>
        <taxon>Bacteria</taxon>
        <taxon>Bacillati</taxon>
        <taxon>Bacillota</taxon>
        <taxon>Clostridia</taxon>
        <taxon>Lachnospirales</taxon>
        <taxon>Cellulosilyticaceae</taxon>
        <taxon>Cellulosilyticum</taxon>
    </lineage>
</organism>
<dbReference type="eggNOG" id="COG0840">
    <property type="taxonomic scope" value="Bacteria"/>
</dbReference>
<protein>
    <submittedName>
        <fullName evidence="7">Methyl-accepting chemotaxis sensory transducer</fullName>
    </submittedName>
</protein>